<evidence type="ECO:0000259" key="8">
    <source>
        <dbReference type="PROSITE" id="PS50850"/>
    </source>
</evidence>
<feature type="transmembrane region" description="Helical" evidence="7">
    <location>
        <begin position="91"/>
        <end position="114"/>
    </location>
</feature>
<proteinExistence type="predicted"/>
<keyword evidence="4 7" id="KW-0812">Transmembrane</keyword>
<dbReference type="PANTHER" id="PTHR42718">
    <property type="entry name" value="MAJOR FACILITATOR SUPERFAMILY MULTIDRUG TRANSPORTER MFSC"/>
    <property type="match status" value="1"/>
</dbReference>
<evidence type="ECO:0000256" key="2">
    <source>
        <dbReference type="ARBA" id="ARBA00022448"/>
    </source>
</evidence>
<feature type="transmembrane region" description="Helical" evidence="7">
    <location>
        <begin position="345"/>
        <end position="366"/>
    </location>
</feature>
<feature type="transmembrane region" description="Helical" evidence="7">
    <location>
        <begin position="175"/>
        <end position="199"/>
    </location>
</feature>
<reference evidence="9 10" key="1">
    <citation type="journal article" date="2024" name="Chem. Sci.">
        <title>Discovery of megapolipeptins by genome mining of a Burkholderiales bacteria collection.</title>
        <authorList>
            <person name="Paulo B.S."/>
            <person name="Recchia M.J.J."/>
            <person name="Lee S."/>
            <person name="Fergusson C.H."/>
            <person name="Romanowski S.B."/>
            <person name="Hernandez A."/>
            <person name="Krull N."/>
            <person name="Liu D.Y."/>
            <person name="Cavanagh H."/>
            <person name="Bos A."/>
            <person name="Gray C.A."/>
            <person name="Murphy B.T."/>
            <person name="Linington R.G."/>
            <person name="Eustaquio A.S."/>
        </authorList>
    </citation>
    <scope>NUCLEOTIDE SEQUENCE [LARGE SCALE GENOMIC DNA]</scope>
    <source>
        <strain evidence="9 10">RL21-008-BIB-A</strain>
    </source>
</reference>
<keyword evidence="10" id="KW-1185">Reference proteome</keyword>
<dbReference type="InterPro" id="IPR020846">
    <property type="entry name" value="MFS_dom"/>
</dbReference>
<dbReference type="PANTHER" id="PTHR42718:SF47">
    <property type="entry name" value="METHYL VIOLOGEN RESISTANCE PROTEIN SMVA"/>
    <property type="match status" value="1"/>
</dbReference>
<evidence type="ECO:0000256" key="6">
    <source>
        <dbReference type="ARBA" id="ARBA00023136"/>
    </source>
</evidence>
<evidence type="ECO:0000256" key="3">
    <source>
        <dbReference type="ARBA" id="ARBA00022475"/>
    </source>
</evidence>
<dbReference type="EMBL" id="JAQQFM010000003">
    <property type="protein sequence ID" value="MFL9924320.1"/>
    <property type="molecule type" value="Genomic_DNA"/>
</dbReference>
<dbReference type="Gene3D" id="1.20.1720.10">
    <property type="entry name" value="Multidrug resistance protein D"/>
    <property type="match status" value="1"/>
</dbReference>
<sequence length="505" mass="52900">MLNQVTRQAAVSLTRELPSRQRWLVLAIVSVALLLIVIDMTVLYTALPRLTVELSASASAKLWILNIYALIVSGLLPGMGTLGDRVGHKRLFLCGLSIFGLASLGAACSASPAMLIAFRALLAVGAATMMPATLSIIRLTFADDRERAMAIGVWAAVASGGAALGPVIGGLLLEHFWWGSVFLINVPIVLAALLCGWLLLPASTPGADRPWDWIASLQAMLGLICTAYAFKELARIHPDWQAFALALAGGVAGLSLFVRRQLRSAYPLIDLALFRNRMFSGAVISAIVAAAAMFGMELLFSQRLQLVLDMSPLEAGLFMLPLPLAAFVAGPLCGRLLARMPALKLLSLSLFVSGIGMGAYLLAYQAAASLQLLSLALLGAGLGATVTVASSLILQSAPAERAGMAASVEEVSYELGSAIGVTLMSCIVSVVYAARLELPLQGVPASAGDSLDAALLVAAELPSGLGVQLTMAARDAFDQGFVIALAAATVLLLATAWLVRQRRRN</sequence>
<name>A0ABW9A8Y1_9BURK</name>
<accession>A0ABW9A8Y1</accession>
<feature type="transmembrane region" description="Helical" evidence="7">
    <location>
        <begin position="415"/>
        <end position="434"/>
    </location>
</feature>
<comment type="subcellular location">
    <subcellularLocation>
        <location evidence="1">Cell membrane</location>
        <topology evidence="1">Multi-pass membrane protein</topology>
    </subcellularLocation>
</comment>
<dbReference type="PROSITE" id="PS50850">
    <property type="entry name" value="MFS"/>
    <property type="match status" value="1"/>
</dbReference>
<gene>
    <name evidence="9" type="ORF">PQR62_08595</name>
</gene>
<feature type="transmembrane region" description="Helical" evidence="7">
    <location>
        <begin position="23"/>
        <end position="47"/>
    </location>
</feature>
<evidence type="ECO:0000313" key="9">
    <source>
        <dbReference type="EMBL" id="MFL9924320.1"/>
    </source>
</evidence>
<feature type="transmembrane region" description="Helical" evidence="7">
    <location>
        <begin position="62"/>
        <end position="79"/>
    </location>
</feature>
<feature type="transmembrane region" description="Helical" evidence="7">
    <location>
        <begin position="148"/>
        <end position="169"/>
    </location>
</feature>
<feature type="transmembrane region" description="Helical" evidence="7">
    <location>
        <begin position="120"/>
        <end position="141"/>
    </location>
</feature>
<protein>
    <submittedName>
        <fullName evidence="9">MFS transporter</fullName>
    </submittedName>
</protein>
<feature type="transmembrane region" description="Helical" evidence="7">
    <location>
        <begin position="372"/>
        <end position="394"/>
    </location>
</feature>
<dbReference type="InterPro" id="IPR011701">
    <property type="entry name" value="MFS"/>
</dbReference>
<evidence type="ECO:0000256" key="7">
    <source>
        <dbReference type="SAM" id="Phobius"/>
    </source>
</evidence>
<feature type="transmembrane region" description="Helical" evidence="7">
    <location>
        <begin position="211"/>
        <end position="230"/>
    </location>
</feature>
<feature type="domain" description="Major facilitator superfamily (MFS) profile" evidence="8">
    <location>
        <begin position="25"/>
        <end position="503"/>
    </location>
</feature>
<feature type="transmembrane region" description="Helical" evidence="7">
    <location>
        <begin position="242"/>
        <end position="258"/>
    </location>
</feature>
<dbReference type="CDD" id="cd17321">
    <property type="entry name" value="MFS_MMR_MDR_like"/>
    <property type="match status" value="1"/>
</dbReference>
<dbReference type="InterPro" id="IPR036259">
    <property type="entry name" value="MFS_trans_sf"/>
</dbReference>
<dbReference type="SUPFAM" id="SSF103473">
    <property type="entry name" value="MFS general substrate transporter"/>
    <property type="match status" value="1"/>
</dbReference>
<feature type="transmembrane region" description="Helical" evidence="7">
    <location>
        <begin position="320"/>
        <end position="338"/>
    </location>
</feature>
<evidence type="ECO:0000256" key="1">
    <source>
        <dbReference type="ARBA" id="ARBA00004651"/>
    </source>
</evidence>
<keyword evidence="2" id="KW-0813">Transport</keyword>
<feature type="transmembrane region" description="Helical" evidence="7">
    <location>
        <begin position="480"/>
        <end position="499"/>
    </location>
</feature>
<dbReference type="Proteomes" id="UP001629246">
    <property type="component" value="Unassembled WGS sequence"/>
</dbReference>
<evidence type="ECO:0000313" key="10">
    <source>
        <dbReference type="Proteomes" id="UP001629246"/>
    </source>
</evidence>
<dbReference type="Pfam" id="PF07690">
    <property type="entry name" value="MFS_1"/>
    <property type="match status" value="1"/>
</dbReference>
<dbReference type="RefSeq" id="WP_408156827.1">
    <property type="nucleotide sequence ID" value="NZ_JAQQFM010000003.1"/>
</dbReference>
<dbReference type="Gene3D" id="1.20.1250.20">
    <property type="entry name" value="MFS general substrate transporter like domains"/>
    <property type="match status" value="1"/>
</dbReference>
<evidence type="ECO:0000256" key="4">
    <source>
        <dbReference type="ARBA" id="ARBA00022692"/>
    </source>
</evidence>
<feature type="transmembrane region" description="Helical" evidence="7">
    <location>
        <begin position="279"/>
        <end position="300"/>
    </location>
</feature>
<comment type="caution">
    <text evidence="9">The sequence shown here is derived from an EMBL/GenBank/DDBJ whole genome shotgun (WGS) entry which is preliminary data.</text>
</comment>
<organism evidence="9 10">
    <name type="scientific">Herbaspirillum lusitanum</name>
    <dbReference type="NCBI Taxonomy" id="213312"/>
    <lineage>
        <taxon>Bacteria</taxon>
        <taxon>Pseudomonadati</taxon>
        <taxon>Pseudomonadota</taxon>
        <taxon>Betaproteobacteria</taxon>
        <taxon>Burkholderiales</taxon>
        <taxon>Oxalobacteraceae</taxon>
        <taxon>Herbaspirillum</taxon>
    </lineage>
</organism>
<evidence type="ECO:0000256" key="5">
    <source>
        <dbReference type="ARBA" id="ARBA00022989"/>
    </source>
</evidence>
<keyword evidence="3" id="KW-1003">Cell membrane</keyword>
<keyword evidence="5 7" id="KW-1133">Transmembrane helix</keyword>
<keyword evidence="6 7" id="KW-0472">Membrane</keyword>